<feature type="binding site" evidence="14">
    <location>
        <position position="26"/>
    </location>
    <ligand>
        <name>substrate</name>
    </ligand>
</feature>
<dbReference type="Gene3D" id="3.40.50.970">
    <property type="match status" value="2"/>
</dbReference>
<comment type="similarity">
    <text evidence="3 18">Belongs to the transketolase family.</text>
</comment>
<evidence type="ECO:0000256" key="10">
    <source>
        <dbReference type="ARBA" id="ARBA00023052"/>
    </source>
</evidence>
<comment type="subunit">
    <text evidence="4 18">Homodimer.</text>
</comment>
<evidence type="ECO:0000256" key="15">
    <source>
        <dbReference type="PIRSR" id="PIRSR605478-3"/>
    </source>
</evidence>
<dbReference type="SUPFAM" id="SSF52518">
    <property type="entry name" value="Thiamin diphosphate-binding fold (THDP-binding)"/>
    <property type="match status" value="2"/>
</dbReference>
<feature type="binding site" evidence="14">
    <location>
        <position position="474"/>
    </location>
    <ligand>
        <name>substrate</name>
    </ligand>
</feature>
<accession>A0A437QS08</accession>
<feature type="binding site" evidence="16">
    <location>
        <position position="155"/>
    </location>
    <ligand>
        <name>Mg(2+)</name>
        <dbReference type="ChEBI" id="CHEBI:18420"/>
    </ligand>
</feature>
<feature type="binding site" evidence="14">
    <location>
        <position position="261"/>
    </location>
    <ligand>
        <name>substrate</name>
    </ligand>
</feature>
<comment type="cofactor">
    <cofactor evidence="2">
        <name>Co(2+)</name>
        <dbReference type="ChEBI" id="CHEBI:48828"/>
    </cofactor>
</comment>
<evidence type="ECO:0000256" key="12">
    <source>
        <dbReference type="NCBIfam" id="TIGR00232"/>
    </source>
</evidence>
<feature type="binding site" evidence="15">
    <location>
        <position position="66"/>
    </location>
    <ligand>
        <name>thiamine diphosphate</name>
        <dbReference type="ChEBI" id="CHEBI:58937"/>
    </ligand>
</feature>
<evidence type="ECO:0000256" key="6">
    <source>
        <dbReference type="ARBA" id="ARBA00022679"/>
    </source>
</evidence>
<gene>
    <name evidence="20" type="primary">tkt</name>
    <name evidence="20" type="ORF">EOE67_11720</name>
</gene>
<dbReference type="SUPFAM" id="SSF52922">
    <property type="entry name" value="TK C-terminal domain-like"/>
    <property type="match status" value="1"/>
</dbReference>
<dbReference type="Pfam" id="PF02779">
    <property type="entry name" value="Transket_pyr"/>
    <property type="match status" value="1"/>
</dbReference>
<evidence type="ECO:0000256" key="14">
    <source>
        <dbReference type="PIRSR" id="PIRSR605478-2"/>
    </source>
</evidence>
<keyword evidence="10 15" id="KW-0786">Thiamine pyrophosphate</keyword>
<evidence type="ECO:0000256" key="2">
    <source>
        <dbReference type="ARBA" id="ARBA00001941"/>
    </source>
</evidence>
<keyword evidence="6 18" id="KW-0808">Transferase</keyword>
<evidence type="ECO:0000256" key="11">
    <source>
        <dbReference type="ARBA" id="ARBA00049473"/>
    </source>
</evidence>
<evidence type="ECO:0000256" key="1">
    <source>
        <dbReference type="ARBA" id="ARBA00001913"/>
    </source>
</evidence>
<keyword evidence="7 16" id="KW-0479">Metal-binding</keyword>
<feature type="binding site" evidence="14">
    <location>
        <position position="462"/>
    </location>
    <ligand>
        <name>substrate</name>
    </ligand>
</feature>
<proteinExistence type="inferred from homology"/>
<dbReference type="FunFam" id="3.40.50.970:FF:000004">
    <property type="entry name" value="Transketolase"/>
    <property type="match status" value="1"/>
</dbReference>
<evidence type="ECO:0000256" key="5">
    <source>
        <dbReference type="ARBA" id="ARBA00013152"/>
    </source>
</evidence>
<keyword evidence="9 16" id="KW-0460">Magnesium</keyword>
<feature type="binding site" evidence="14">
    <location>
        <position position="385"/>
    </location>
    <ligand>
        <name>substrate</name>
    </ligand>
</feature>
<dbReference type="NCBIfam" id="TIGR00232">
    <property type="entry name" value="tktlase_bact"/>
    <property type="match status" value="1"/>
</dbReference>
<comment type="cofactor">
    <cofactor evidence="16">
        <name>Mg(2+)</name>
        <dbReference type="ChEBI" id="CHEBI:18420"/>
    </cofactor>
    <text evidence="16">Binds 1 Mg(2+) ion per subunit. Can also utilize other divalent metal cations, such as Ca(2+), Mn(2+) and Co(2+).</text>
</comment>
<dbReference type="Proteomes" id="UP000283077">
    <property type="component" value="Unassembled WGS sequence"/>
</dbReference>
<dbReference type="Pfam" id="PF22613">
    <property type="entry name" value="Transketolase_C_1"/>
    <property type="match status" value="1"/>
</dbReference>
<feature type="binding site" evidence="14">
    <location>
        <position position="358"/>
    </location>
    <ligand>
        <name>substrate</name>
    </ligand>
</feature>
<feature type="site" description="Important for catalytic activity" evidence="17">
    <location>
        <position position="26"/>
    </location>
</feature>
<feature type="active site" description="Proton donor" evidence="13">
    <location>
        <position position="412"/>
    </location>
</feature>
<evidence type="ECO:0000256" key="3">
    <source>
        <dbReference type="ARBA" id="ARBA00007131"/>
    </source>
</evidence>
<dbReference type="GO" id="GO:0005829">
    <property type="term" value="C:cytosol"/>
    <property type="evidence" value="ECO:0007669"/>
    <property type="project" value="TreeGrafter"/>
</dbReference>
<dbReference type="OrthoDB" id="8732661at2"/>
<dbReference type="InterPro" id="IPR009014">
    <property type="entry name" value="Transketo_C/PFOR_II"/>
</dbReference>
<dbReference type="InterPro" id="IPR005478">
    <property type="entry name" value="Transketolase_bac-like"/>
</dbReference>
<evidence type="ECO:0000256" key="8">
    <source>
        <dbReference type="ARBA" id="ARBA00022837"/>
    </source>
</evidence>
<evidence type="ECO:0000256" key="16">
    <source>
        <dbReference type="PIRSR" id="PIRSR605478-4"/>
    </source>
</evidence>
<dbReference type="InterPro" id="IPR020826">
    <property type="entry name" value="Transketolase_BS"/>
</dbReference>
<dbReference type="InterPro" id="IPR005475">
    <property type="entry name" value="Transketolase-like_Pyr-bd"/>
</dbReference>
<evidence type="ECO:0000313" key="20">
    <source>
        <dbReference type="EMBL" id="RVU37249.1"/>
    </source>
</evidence>
<evidence type="ECO:0000256" key="18">
    <source>
        <dbReference type="RuleBase" id="RU004996"/>
    </source>
</evidence>
<dbReference type="InterPro" id="IPR055152">
    <property type="entry name" value="Transketolase-like_C_2"/>
</dbReference>
<comment type="catalytic activity">
    <reaction evidence="11 18">
        <text>D-sedoheptulose 7-phosphate + D-glyceraldehyde 3-phosphate = aldehydo-D-ribose 5-phosphate + D-xylulose 5-phosphate</text>
        <dbReference type="Rhea" id="RHEA:10508"/>
        <dbReference type="ChEBI" id="CHEBI:57483"/>
        <dbReference type="ChEBI" id="CHEBI:57737"/>
        <dbReference type="ChEBI" id="CHEBI:58273"/>
        <dbReference type="ChEBI" id="CHEBI:59776"/>
        <dbReference type="EC" id="2.2.1.1"/>
    </reaction>
</comment>
<comment type="caution">
    <text evidence="20">The sequence shown here is derived from an EMBL/GenBank/DDBJ whole genome shotgun (WGS) entry which is preliminary data.</text>
</comment>
<feature type="binding site" evidence="15">
    <location>
        <position position="438"/>
    </location>
    <ligand>
        <name>thiamine diphosphate</name>
        <dbReference type="ChEBI" id="CHEBI:58937"/>
    </ligand>
</feature>
<dbReference type="Gene3D" id="3.40.50.920">
    <property type="match status" value="1"/>
</dbReference>
<dbReference type="PROSITE" id="PS00802">
    <property type="entry name" value="TRANSKETOLASE_2"/>
    <property type="match status" value="1"/>
</dbReference>
<evidence type="ECO:0000313" key="21">
    <source>
        <dbReference type="Proteomes" id="UP000283077"/>
    </source>
</evidence>
<dbReference type="PROSITE" id="PS00801">
    <property type="entry name" value="TRANSKETOLASE_1"/>
    <property type="match status" value="1"/>
</dbReference>
<feature type="binding site" evidence="15">
    <location>
        <position position="185"/>
    </location>
    <ligand>
        <name>thiamine diphosphate</name>
        <dbReference type="ChEBI" id="CHEBI:58937"/>
    </ligand>
</feature>
<dbReference type="EC" id="2.2.1.1" evidence="5 12"/>
<feature type="binding site" evidence="15">
    <location>
        <begin position="114"/>
        <end position="116"/>
    </location>
    <ligand>
        <name>thiamine diphosphate</name>
        <dbReference type="ChEBI" id="CHEBI:58937"/>
    </ligand>
</feature>
<dbReference type="InterPro" id="IPR005474">
    <property type="entry name" value="Transketolase_N"/>
</dbReference>
<comment type="cofactor">
    <cofactor evidence="15">
        <name>thiamine diphosphate</name>
        <dbReference type="ChEBI" id="CHEBI:58937"/>
    </cofactor>
    <text evidence="15">Binds 1 thiamine pyrophosphate per subunit. During the reaction, the substrate forms a covalent intermediate with the cofactor.</text>
</comment>
<feature type="binding site" evidence="15">
    <location>
        <position position="156"/>
    </location>
    <ligand>
        <name>thiamine diphosphate</name>
        <dbReference type="ChEBI" id="CHEBI:58937"/>
    </ligand>
</feature>
<dbReference type="CDD" id="cd02012">
    <property type="entry name" value="TPP_TK"/>
    <property type="match status" value="1"/>
</dbReference>
<dbReference type="EMBL" id="SACS01000011">
    <property type="protein sequence ID" value="RVU37249.1"/>
    <property type="molecule type" value="Genomic_DNA"/>
</dbReference>
<dbReference type="SMART" id="SM00861">
    <property type="entry name" value="Transket_pyr"/>
    <property type="match status" value="1"/>
</dbReference>
<evidence type="ECO:0000256" key="7">
    <source>
        <dbReference type="ARBA" id="ARBA00022723"/>
    </source>
</evidence>
<dbReference type="InterPro" id="IPR049557">
    <property type="entry name" value="Transketolase_CS"/>
</dbReference>
<dbReference type="AlphaFoldDB" id="A0A437QS08"/>
<dbReference type="Pfam" id="PF00456">
    <property type="entry name" value="Transketolase_N"/>
    <property type="match status" value="1"/>
</dbReference>
<dbReference type="RefSeq" id="WP_127699259.1">
    <property type="nucleotide sequence ID" value="NZ_SACS01000011.1"/>
</dbReference>
<feature type="binding site" evidence="14">
    <location>
        <position position="470"/>
    </location>
    <ligand>
        <name>substrate</name>
    </ligand>
</feature>
<feature type="binding site" evidence="14">
    <location>
        <position position="521"/>
    </location>
    <ligand>
        <name>substrate</name>
    </ligand>
</feature>
<feature type="binding site" evidence="16">
    <location>
        <position position="187"/>
    </location>
    <ligand>
        <name>Mg(2+)</name>
        <dbReference type="ChEBI" id="CHEBI:18420"/>
    </ligand>
</feature>
<dbReference type="InterPro" id="IPR033247">
    <property type="entry name" value="Transketolase_fam"/>
</dbReference>
<comment type="cofactor">
    <cofactor evidence="18">
        <name>Mg(2+)</name>
        <dbReference type="ChEBI" id="CHEBI:18420"/>
    </cofactor>
    <cofactor evidence="18">
        <name>Ca(2+)</name>
        <dbReference type="ChEBI" id="CHEBI:29108"/>
    </cofactor>
    <cofactor evidence="18">
        <name>Mn(2+)</name>
        <dbReference type="ChEBI" id="CHEBI:29035"/>
    </cofactor>
    <cofactor evidence="18">
        <name>Co(2+)</name>
        <dbReference type="ChEBI" id="CHEBI:48828"/>
    </cofactor>
    <text evidence="18">Binds 1 Mg(2+) ion per subunit. Can also utilize other divalent metal cations, such as Ca(2+), Mn(2+) and Co(2+).</text>
</comment>
<dbReference type="FunFam" id="3.40.50.920:FF:000003">
    <property type="entry name" value="Transketolase"/>
    <property type="match status" value="1"/>
</dbReference>
<organism evidence="20 21">
    <name type="scientific">Rheinheimera riviphila</name>
    <dbReference type="NCBI Taxonomy" id="1834037"/>
    <lineage>
        <taxon>Bacteria</taxon>
        <taxon>Pseudomonadati</taxon>
        <taxon>Pseudomonadota</taxon>
        <taxon>Gammaproteobacteria</taxon>
        <taxon>Chromatiales</taxon>
        <taxon>Chromatiaceae</taxon>
        <taxon>Rheinheimera</taxon>
    </lineage>
</organism>
<comment type="function">
    <text evidence="18">Catalyzes the transfer of a two-carbon ketol group from a ketose donor to an aldose acceptor, via a covalent intermediate with the cofactor thiamine pyrophosphate.</text>
</comment>
<evidence type="ECO:0000256" key="9">
    <source>
        <dbReference type="ARBA" id="ARBA00022842"/>
    </source>
</evidence>
<feature type="binding site" evidence="16">
    <location>
        <position position="185"/>
    </location>
    <ligand>
        <name>Mg(2+)</name>
        <dbReference type="ChEBI" id="CHEBI:18420"/>
    </ligand>
</feature>
<dbReference type="PANTHER" id="PTHR43522:SF2">
    <property type="entry name" value="TRANSKETOLASE 1-RELATED"/>
    <property type="match status" value="1"/>
</dbReference>
<comment type="cofactor">
    <cofactor evidence="1">
        <name>Ca(2+)</name>
        <dbReference type="ChEBI" id="CHEBI:29108"/>
    </cofactor>
</comment>
<evidence type="ECO:0000259" key="19">
    <source>
        <dbReference type="SMART" id="SM00861"/>
    </source>
</evidence>
<dbReference type="GO" id="GO:0009052">
    <property type="term" value="P:pentose-phosphate shunt, non-oxidative branch"/>
    <property type="evidence" value="ECO:0007669"/>
    <property type="project" value="UniProtKB-ARBA"/>
</dbReference>
<keyword evidence="21" id="KW-1185">Reference proteome</keyword>
<dbReference type="GO" id="GO:0046872">
    <property type="term" value="F:metal ion binding"/>
    <property type="evidence" value="ECO:0007669"/>
    <property type="project" value="UniProtKB-KW"/>
</dbReference>
<feature type="site" description="Important for catalytic activity" evidence="17">
    <location>
        <position position="261"/>
    </location>
</feature>
<dbReference type="PANTHER" id="PTHR43522">
    <property type="entry name" value="TRANSKETOLASE"/>
    <property type="match status" value="1"/>
</dbReference>
<reference evidence="20 21" key="1">
    <citation type="submission" date="2019-01" db="EMBL/GenBank/DDBJ databases">
        <authorList>
            <person name="Chen W.-M."/>
        </authorList>
    </citation>
    <scope>NUCLEOTIDE SEQUENCE [LARGE SCALE GENOMIC DNA]</scope>
    <source>
        <strain evidence="20 21">KYPC3</strain>
    </source>
</reference>
<protein>
    <recommendedName>
        <fullName evidence="5 12">Transketolase</fullName>
        <ecNumber evidence="5 12">2.2.1.1</ecNumber>
    </recommendedName>
</protein>
<keyword evidence="8 18" id="KW-0106">Calcium</keyword>
<feature type="binding site" evidence="15">
    <location>
        <position position="261"/>
    </location>
    <ligand>
        <name>thiamine diphosphate</name>
        <dbReference type="ChEBI" id="CHEBI:58937"/>
    </ligand>
</feature>
<name>A0A437QS08_9GAMM</name>
<dbReference type="FunFam" id="3.40.50.970:FF:000003">
    <property type="entry name" value="Transketolase"/>
    <property type="match status" value="1"/>
</dbReference>
<evidence type="ECO:0000256" key="4">
    <source>
        <dbReference type="ARBA" id="ARBA00011738"/>
    </source>
</evidence>
<evidence type="ECO:0000256" key="13">
    <source>
        <dbReference type="PIRSR" id="PIRSR605478-1"/>
    </source>
</evidence>
<evidence type="ECO:0000256" key="17">
    <source>
        <dbReference type="PIRSR" id="PIRSR605478-5"/>
    </source>
</evidence>
<dbReference type="InterPro" id="IPR029061">
    <property type="entry name" value="THDP-binding"/>
</dbReference>
<feature type="domain" description="Transketolase-like pyrimidine-binding" evidence="19">
    <location>
        <begin position="355"/>
        <end position="527"/>
    </location>
</feature>
<dbReference type="CDD" id="cd07033">
    <property type="entry name" value="TPP_PYR_DXS_TK_like"/>
    <property type="match status" value="1"/>
</dbReference>
<dbReference type="GO" id="GO:0004802">
    <property type="term" value="F:transketolase activity"/>
    <property type="evidence" value="ECO:0007669"/>
    <property type="project" value="UniProtKB-UniRule"/>
</dbReference>
<sequence length="665" mass="71801">MPSRKQLANAVRALSMDAVQKAKSGHPGAPMGMADIAEVLWRDYLQHNPQDPSWPNRDRFILSNGHGSMLLYSLLHLTGYDLSIDDLKQFRQLHSRTPGHPEYGYAPGVETTTGPLGQGITNAVGMAIAEKALAAQFNRPGHAIVDHHTYTFLGDGCLMEGISHEACSLAGTLGLGKLIAFWDDNGISIDGHVEGWFTDNTPMRFESYGWHVVANVDGHDAEAVRAAIDEARSVTDKPTLICCKTIIGYGSPNKSGSHDCHGAPLGDAEIAATREFLQWGSAPFEIPADIYQEWDGKSKGAKAQQAWQQQFAAYAAAYPELANELARRVAGDLPADWREKSDAYIAQLQATPATIASRKASQNALNAFGPLLPEFLGGSADLAGSNLTIWSGSKGVSNEDAAGNYLYYGVREFGMSAIMNGIALHGGFIPYGATFLMFMEYARNAVRMAALMKQRVIFVYTHDSIGLGEDGPTHQPVEQLASLRVTPNLMNWRPCDQVESAVSWQAAIERTDGPTTLIFTRQNLVQQPRTAEQVANIRRGGYVLVDCAGTPELIFIATGSEVELAVQAAAQLTAKGKNVRVVSIPSTDVFEAQDAAYREAVLPAAVTKRVAVEAGIVDCWYKYVGLTGKIIGMTSFGESAPAEQLFEYFGITTAKVLAAAEELLG</sequence>